<dbReference type="InterPro" id="IPR015943">
    <property type="entry name" value="WD40/YVTN_repeat-like_dom_sf"/>
</dbReference>
<dbReference type="Gene3D" id="2.130.10.10">
    <property type="entry name" value="YVTN repeat-like/Quinoprotein amine dehydrogenase"/>
    <property type="match status" value="1"/>
</dbReference>
<dbReference type="EMBL" id="UZAI01002538">
    <property type="protein sequence ID" value="VDO72469.1"/>
    <property type="molecule type" value="Genomic_DNA"/>
</dbReference>
<organism evidence="5 6">
    <name type="scientific">Schistosoma margrebowiei</name>
    <dbReference type="NCBI Taxonomy" id="48269"/>
    <lineage>
        <taxon>Eukaryota</taxon>
        <taxon>Metazoa</taxon>
        <taxon>Spiralia</taxon>
        <taxon>Lophotrochozoa</taxon>
        <taxon>Platyhelminthes</taxon>
        <taxon>Trematoda</taxon>
        <taxon>Digenea</taxon>
        <taxon>Strigeidida</taxon>
        <taxon>Schistosomatoidea</taxon>
        <taxon>Schistosomatidae</taxon>
        <taxon>Schistosoma</taxon>
    </lineage>
</organism>
<dbReference type="InterPro" id="IPR051243">
    <property type="entry name" value="PcG_WD-repeat"/>
</dbReference>
<dbReference type="AlphaFoldDB" id="A0A183LSA3"/>
<reference evidence="5 6" key="1">
    <citation type="submission" date="2018-11" db="EMBL/GenBank/DDBJ databases">
        <authorList>
            <consortium name="Pathogen Informatics"/>
        </authorList>
    </citation>
    <scope>NUCLEOTIDE SEQUENCE [LARGE SCALE GENOMIC DNA]</scope>
    <source>
        <strain evidence="5 6">Zambia</strain>
    </source>
</reference>
<dbReference type="Proteomes" id="UP000277204">
    <property type="component" value="Unassembled WGS sequence"/>
</dbReference>
<dbReference type="SUPFAM" id="SSF50978">
    <property type="entry name" value="WD40 repeat-like"/>
    <property type="match status" value="1"/>
</dbReference>
<dbReference type="STRING" id="48269.A0A183LSA3"/>
<sequence length="322" mass="35288">MRGRKANVRRFNRIPNQWCTWAPVSCENKWRMNQLLVAGFHGTVSPDDTPLPCGSDLQVEGSGLMNGYTDISLQTQNMTQSSNFASPNKRERTVNSNPHSFSLSPKIIEHPSQASSPTNLMNSLPNVVETATVPNFQYKPTCIIREAHSQSVFGVAFNSVNRSQPTDPLLFATVASHYVTVYQCSLKNNLEDKSIQSSDMSSVCLLQSFADPAGDKEEFYCCAWSRDTSGNVASSWWTDCCESRRPRPTLHPHQGPISSSGGSLLPAHQQVVAAAGKRGVIRILCPSMASCPASLVGHGSSINELRFHPRDPALLFSFSKGK</sequence>
<dbReference type="InterPro" id="IPR036322">
    <property type="entry name" value="WD40_repeat_dom_sf"/>
</dbReference>
<evidence type="ECO:0000313" key="5">
    <source>
        <dbReference type="EMBL" id="VDO72469.1"/>
    </source>
</evidence>
<evidence type="ECO:0000313" key="6">
    <source>
        <dbReference type="Proteomes" id="UP000277204"/>
    </source>
</evidence>
<keyword evidence="3" id="KW-0805">Transcription regulation</keyword>
<gene>
    <name evidence="5" type="ORF">SMRZ_LOCUS6678</name>
</gene>
<dbReference type="PANTHER" id="PTHR10253">
    <property type="entry name" value="POLYCOMB PROTEIN"/>
    <property type="match status" value="1"/>
</dbReference>
<evidence type="ECO:0000256" key="3">
    <source>
        <dbReference type="ARBA" id="ARBA00023015"/>
    </source>
</evidence>
<evidence type="ECO:0000256" key="1">
    <source>
        <dbReference type="ARBA" id="ARBA00022574"/>
    </source>
</evidence>
<proteinExistence type="predicted"/>
<keyword evidence="4" id="KW-0804">Transcription</keyword>
<accession>A0A183LSA3</accession>
<keyword evidence="1" id="KW-0853">WD repeat</keyword>
<evidence type="ECO:0000256" key="2">
    <source>
        <dbReference type="ARBA" id="ARBA00022737"/>
    </source>
</evidence>
<evidence type="ECO:0000256" key="4">
    <source>
        <dbReference type="ARBA" id="ARBA00023163"/>
    </source>
</evidence>
<keyword evidence="2" id="KW-0677">Repeat</keyword>
<protein>
    <submittedName>
        <fullName evidence="5">Uncharacterized protein</fullName>
    </submittedName>
</protein>
<keyword evidence="6" id="KW-1185">Reference proteome</keyword>
<name>A0A183LSA3_9TREM</name>